<organism evidence="4">
    <name type="scientific">Methyloraptor flagellatus</name>
    <dbReference type="NCBI Taxonomy" id="3162530"/>
    <lineage>
        <taxon>Bacteria</taxon>
        <taxon>Pseudomonadati</taxon>
        <taxon>Pseudomonadota</taxon>
        <taxon>Alphaproteobacteria</taxon>
        <taxon>Hyphomicrobiales</taxon>
        <taxon>Ancalomicrobiaceae</taxon>
        <taxon>Methyloraptor</taxon>
    </lineage>
</organism>
<evidence type="ECO:0000256" key="2">
    <source>
        <dbReference type="ARBA" id="ARBA00022803"/>
    </source>
</evidence>
<evidence type="ECO:0000256" key="3">
    <source>
        <dbReference type="PROSITE-ProRule" id="PRU00339"/>
    </source>
</evidence>
<dbReference type="InterPro" id="IPR011990">
    <property type="entry name" value="TPR-like_helical_dom_sf"/>
</dbReference>
<dbReference type="Pfam" id="PF14559">
    <property type="entry name" value="TPR_19"/>
    <property type="match status" value="1"/>
</dbReference>
<proteinExistence type="predicted"/>
<evidence type="ECO:0000256" key="1">
    <source>
        <dbReference type="ARBA" id="ARBA00022737"/>
    </source>
</evidence>
<accession>A0AAU7X8R3</accession>
<name>A0AAU7X8R3_9HYPH</name>
<dbReference type="SUPFAM" id="SSF48452">
    <property type="entry name" value="TPR-like"/>
    <property type="match status" value="1"/>
</dbReference>
<dbReference type="PANTHER" id="PTHR44858">
    <property type="entry name" value="TETRATRICOPEPTIDE REPEAT PROTEIN 6"/>
    <property type="match status" value="1"/>
</dbReference>
<dbReference type="Pfam" id="PF13432">
    <property type="entry name" value="TPR_16"/>
    <property type="match status" value="2"/>
</dbReference>
<dbReference type="RefSeq" id="WP_407049603.1">
    <property type="nucleotide sequence ID" value="NZ_CP158568.1"/>
</dbReference>
<dbReference type="EMBL" id="CP158568">
    <property type="protein sequence ID" value="XBY44510.1"/>
    <property type="molecule type" value="Genomic_DNA"/>
</dbReference>
<feature type="repeat" description="TPR" evidence="3">
    <location>
        <begin position="145"/>
        <end position="178"/>
    </location>
</feature>
<sequence>MSLARAEKAEAAIRKAYEQFNAGDVGRAKKTLLAEKPASLAHPVGKTLAGLIARAEGRPKEALKAFDEALAERPGDPNLMWLRGAVIGDLGRPELGLAEIEAALARRAAMPKARFERGRMLMKLGRPREALDAFDAAIEQVPAFPEALHERGNALKALDQHDHALTSYQLAFDLRPDDVEIARARAAQLLDLFRLDEALAALDAILKQSPDDMQTRVFRVEVLIRLDRLDDALAEADRVTRIPGGRARAEWLRGHVLEQTPDRARALQHFERAVTAGLTTPVAYLHRGFMKLALGRWPEAWPDYEHRHEDSPKEIAPMMMAIWPKWRGEDPTGKRILVVDEQGLGDAIQFCRYLPLLADRGARIGYLIKPRLIGLFSGLDPRIDLIPEIKGDEAFDLSCPLLSLPGLMGATPDTVPASVPYFTADPARAARWGERIGSHGFRIGVVWQGNPDPIIDHGRSYPLAALAPIAALPGVRLIALQKNFGLDQLDALPAPMRVETLGDDFDTGPHAFLDTAAAMANLDLVITSDTSVAHLAGALGRPVFVALKQVADWRWLDGRDDSPFYPTMRLFRQATRGDWGSVFAAMTPAVAERIAAMP</sequence>
<dbReference type="InterPro" id="IPR019734">
    <property type="entry name" value="TPR_rpt"/>
</dbReference>
<dbReference type="PROSITE" id="PS50005">
    <property type="entry name" value="TPR"/>
    <property type="match status" value="2"/>
</dbReference>
<gene>
    <name evidence="4" type="ORF">ABS361_21270</name>
</gene>
<dbReference type="Gene3D" id="1.25.40.10">
    <property type="entry name" value="Tetratricopeptide repeat domain"/>
    <property type="match status" value="1"/>
</dbReference>
<protein>
    <submittedName>
        <fullName evidence="4">Tetratricopeptide repeat-containing glycosyltransferase family protein</fullName>
    </submittedName>
</protein>
<dbReference type="SUPFAM" id="SSF53756">
    <property type="entry name" value="UDP-Glycosyltransferase/glycogen phosphorylase"/>
    <property type="match status" value="1"/>
</dbReference>
<keyword evidence="1" id="KW-0677">Repeat</keyword>
<dbReference type="InterPro" id="IPR050498">
    <property type="entry name" value="Ycf3"/>
</dbReference>
<keyword evidence="2 3" id="KW-0802">TPR repeat</keyword>
<evidence type="ECO:0000313" key="4">
    <source>
        <dbReference type="EMBL" id="XBY44510.1"/>
    </source>
</evidence>
<dbReference type="AlphaFoldDB" id="A0AAU7X8R3"/>
<dbReference type="Gene3D" id="3.40.50.2000">
    <property type="entry name" value="Glycogen Phosphorylase B"/>
    <property type="match status" value="1"/>
</dbReference>
<dbReference type="Pfam" id="PF13181">
    <property type="entry name" value="TPR_8"/>
    <property type="match status" value="1"/>
</dbReference>
<dbReference type="KEGG" id="mflg:ABS361_21270"/>
<feature type="repeat" description="TPR" evidence="3">
    <location>
        <begin position="111"/>
        <end position="144"/>
    </location>
</feature>
<dbReference type="SMART" id="SM00028">
    <property type="entry name" value="TPR"/>
    <property type="match status" value="6"/>
</dbReference>
<dbReference type="PANTHER" id="PTHR44858:SF1">
    <property type="entry name" value="UDP-N-ACETYLGLUCOSAMINE--PEPTIDE N-ACETYLGLUCOSAMINYLTRANSFERASE SPINDLY-RELATED"/>
    <property type="match status" value="1"/>
</dbReference>
<reference evidence="4" key="1">
    <citation type="submission" date="2024-06" db="EMBL/GenBank/DDBJ databases">
        <title>Methylostella associata gen. nov., sp. nov., a novel Ancalomicrobiaceae-affiliated facultatively methylotrophic bacteria that feed on methanotrophs of the genus Methylococcus.</title>
        <authorList>
            <person name="Saltykova V."/>
            <person name="Danilova O.V."/>
            <person name="Oshkin I.Y."/>
            <person name="Belova S.E."/>
            <person name="Pimenov N.V."/>
            <person name="Dedysh S.N."/>
        </authorList>
    </citation>
    <scope>NUCLEOTIDE SEQUENCE</scope>
    <source>
        <strain evidence="4">S20</strain>
    </source>
</reference>